<name>A0ABX3ZD27_9BACL</name>
<organism evidence="6 7">
    <name type="scientific">Solibacillus kalamii</name>
    <dbReference type="NCBI Taxonomy" id="1748298"/>
    <lineage>
        <taxon>Bacteria</taxon>
        <taxon>Bacillati</taxon>
        <taxon>Bacillota</taxon>
        <taxon>Bacilli</taxon>
        <taxon>Bacillales</taxon>
        <taxon>Caryophanaceae</taxon>
        <taxon>Solibacillus</taxon>
    </lineage>
</organism>
<gene>
    <name evidence="6" type="ORF">CBM15_17485</name>
</gene>
<keyword evidence="1 3" id="KW-0813">Transport</keyword>
<dbReference type="InterPro" id="IPR006128">
    <property type="entry name" value="Lipoprotein_PsaA-like"/>
</dbReference>
<feature type="signal peptide" evidence="5">
    <location>
        <begin position="1"/>
        <end position="22"/>
    </location>
</feature>
<feature type="region of interest" description="Disordered" evidence="4">
    <location>
        <begin position="132"/>
        <end position="156"/>
    </location>
</feature>
<dbReference type="EMBL" id="NHNT01000015">
    <property type="protein sequence ID" value="OUZ37597.1"/>
    <property type="molecule type" value="Genomic_DNA"/>
</dbReference>
<proteinExistence type="inferred from homology"/>
<dbReference type="SUPFAM" id="SSF53807">
    <property type="entry name" value="Helical backbone' metal receptor"/>
    <property type="match status" value="1"/>
</dbReference>
<dbReference type="PROSITE" id="PS51257">
    <property type="entry name" value="PROKAR_LIPOPROTEIN"/>
    <property type="match status" value="1"/>
</dbReference>
<comment type="caution">
    <text evidence="6">The sequence shown here is derived from an EMBL/GenBank/DDBJ whole genome shotgun (WGS) entry which is preliminary data.</text>
</comment>
<protein>
    <submittedName>
        <fullName evidence="6">Adhesin</fullName>
    </submittedName>
</protein>
<evidence type="ECO:0000313" key="7">
    <source>
        <dbReference type="Proteomes" id="UP000196594"/>
    </source>
</evidence>
<dbReference type="Pfam" id="PF01297">
    <property type="entry name" value="ZnuA"/>
    <property type="match status" value="1"/>
</dbReference>
<evidence type="ECO:0000256" key="4">
    <source>
        <dbReference type="SAM" id="MobiDB-lite"/>
    </source>
</evidence>
<evidence type="ECO:0000256" key="1">
    <source>
        <dbReference type="ARBA" id="ARBA00022448"/>
    </source>
</evidence>
<evidence type="ECO:0000256" key="3">
    <source>
        <dbReference type="RuleBase" id="RU003512"/>
    </source>
</evidence>
<keyword evidence="2 5" id="KW-0732">Signal</keyword>
<accession>A0ABX3ZD27</accession>
<comment type="similarity">
    <text evidence="3">Belongs to the bacterial solute-binding protein 9 family.</text>
</comment>
<dbReference type="PRINTS" id="PR00690">
    <property type="entry name" value="ADHESNFAMILY"/>
</dbReference>
<keyword evidence="7" id="KW-1185">Reference proteome</keyword>
<dbReference type="Gene3D" id="3.40.50.1980">
    <property type="entry name" value="Nitrogenase molybdenum iron protein domain"/>
    <property type="match status" value="2"/>
</dbReference>
<reference evidence="6 7" key="1">
    <citation type="journal article" date="2017" name="Int. J. Syst. Evol. Microbiol.">
        <title>Solibacillus kalamii sp. nov., isolated from a high-efficiency particulate arrestance filter system used in the International Space Station.</title>
        <authorList>
            <person name="Checinska Sielaff A."/>
            <person name="Kumar R.M."/>
            <person name="Pal D."/>
            <person name="Mayilraj S."/>
            <person name="Venkateswaran K."/>
        </authorList>
    </citation>
    <scope>NUCLEOTIDE SEQUENCE [LARGE SCALE GENOMIC DNA]</scope>
    <source>
        <strain evidence="6 7">ISSFR-015</strain>
    </source>
</reference>
<dbReference type="PANTHER" id="PTHR42953:SF8">
    <property type="entry name" value="ZINT DOMAIN-CONTAINING PROTEIN"/>
    <property type="match status" value="1"/>
</dbReference>
<sequence>MKKWFSIISMFTLVLLLAACNADDTKKDTNESQQKEDALSVYTTVYPLQYFTEQIGGEFVDVSSIYPAGANEHSFEPTQKDMMALADADLFFYIGLGLEGFVENAQKTLANEDVKLVATAANVTEDQLHISTGHTHAEHEEHDDHGHEEEHAHEEHDAHVWLSPIISQQLALTIKDELVKALPEHEATFNSNYEQLVTDLAALHSDFEEMAAATTKKTFFVSHAAFGYIAGHYGFNQVPVAGLNSQSEPSQKELTAIVDLANKENIQYIFFEQNVSSKLTEIIQKEVNAEPLTLHNLSVLTKEDIQNNEDYFTLMRKNMDVLKQALSN</sequence>
<feature type="compositionally biased region" description="Basic and acidic residues" evidence="4">
    <location>
        <begin position="135"/>
        <end position="156"/>
    </location>
</feature>
<dbReference type="RefSeq" id="WP_087618466.1">
    <property type="nucleotide sequence ID" value="NZ_JAFBEY010000012.1"/>
</dbReference>
<evidence type="ECO:0000313" key="6">
    <source>
        <dbReference type="EMBL" id="OUZ37597.1"/>
    </source>
</evidence>
<dbReference type="PRINTS" id="PR00691">
    <property type="entry name" value="ADHESINB"/>
</dbReference>
<dbReference type="InterPro" id="IPR006127">
    <property type="entry name" value="ZnuA-like"/>
</dbReference>
<dbReference type="InterPro" id="IPR050492">
    <property type="entry name" value="Bact_metal-bind_prot9"/>
</dbReference>
<dbReference type="InterPro" id="IPR006129">
    <property type="entry name" value="AdhesinB"/>
</dbReference>
<dbReference type="PANTHER" id="PTHR42953">
    <property type="entry name" value="HIGH-AFFINITY ZINC UPTAKE SYSTEM PROTEIN ZNUA-RELATED"/>
    <property type="match status" value="1"/>
</dbReference>
<evidence type="ECO:0000256" key="2">
    <source>
        <dbReference type="ARBA" id="ARBA00022729"/>
    </source>
</evidence>
<feature type="chain" id="PRO_5047348008" evidence="5">
    <location>
        <begin position="23"/>
        <end position="328"/>
    </location>
</feature>
<dbReference type="Proteomes" id="UP000196594">
    <property type="component" value="Unassembled WGS sequence"/>
</dbReference>
<evidence type="ECO:0000256" key="5">
    <source>
        <dbReference type="SAM" id="SignalP"/>
    </source>
</evidence>